<evidence type="ECO:0000256" key="1">
    <source>
        <dbReference type="SAM" id="MobiDB-lite"/>
    </source>
</evidence>
<comment type="caution">
    <text evidence="2">The sequence shown here is derived from an EMBL/GenBank/DDBJ whole genome shotgun (WGS) entry which is preliminary data.</text>
</comment>
<keyword evidence="3" id="KW-1185">Reference proteome</keyword>
<accession>A0AAN6NDP3</accession>
<feature type="compositionally biased region" description="Low complexity" evidence="1">
    <location>
        <begin position="391"/>
        <end position="402"/>
    </location>
</feature>
<feature type="region of interest" description="Disordered" evidence="1">
    <location>
        <begin position="895"/>
        <end position="914"/>
    </location>
</feature>
<evidence type="ECO:0000313" key="2">
    <source>
        <dbReference type="EMBL" id="KAK3943839.1"/>
    </source>
</evidence>
<feature type="compositionally biased region" description="Polar residues" evidence="1">
    <location>
        <begin position="432"/>
        <end position="446"/>
    </location>
</feature>
<dbReference type="AlphaFoldDB" id="A0AAN6NDP3"/>
<feature type="compositionally biased region" description="Low complexity" evidence="1">
    <location>
        <begin position="597"/>
        <end position="606"/>
    </location>
</feature>
<name>A0AAN6NDP3_9PEZI</name>
<dbReference type="EMBL" id="MU853763">
    <property type="protein sequence ID" value="KAK3943839.1"/>
    <property type="molecule type" value="Genomic_DNA"/>
</dbReference>
<feature type="region of interest" description="Disordered" evidence="1">
    <location>
        <begin position="258"/>
        <end position="313"/>
    </location>
</feature>
<dbReference type="Proteomes" id="UP001303473">
    <property type="component" value="Unassembled WGS sequence"/>
</dbReference>
<feature type="compositionally biased region" description="Polar residues" evidence="1">
    <location>
        <begin position="469"/>
        <end position="480"/>
    </location>
</feature>
<feature type="region of interest" description="Disordered" evidence="1">
    <location>
        <begin position="759"/>
        <end position="800"/>
    </location>
</feature>
<feature type="region of interest" description="Disordered" evidence="1">
    <location>
        <begin position="597"/>
        <end position="656"/>
    </location>
</feature>
<organism evidence="2 3">
    <name type="scientific">Diplogelasinospora grovesii</name>
    <dbReference type="NCBI Taxonomy" id="303347"/>
    <lineage>
        <taxon>Eukaryota</taxon>
        <taxon>Fungi</taxon>
        <taxon>Dikarya</taxon>
        <taxon>Ascomycota</taxon>
        <taxon>Pezizomycotina</taxon>
        <taxon>Sordariomycetes</taxon>
        <taxon>Sordariomycetidae</taxon>
        <taxon>Sordariales</taxon>
        <taxon>Diplogelasinosporaceae</taxon>
        <taxon>Diplogelasinospora</taxon>
    </lineage>
</organism>
<feature type="compositionally biased region" description="Polar residues" evidence="1">
    <location>
        <begin position="373"/>
        <end position="390"/>
    </location>
</feature>
<feature type="region of interest" description="Disordered" evidence="1">
    <location>
        <begin position="854"/>
        <end position="887"/>
    </location>
</feature>
<feature type="compositionally biased region" description="Acidic residues" evidence="1">
    <location>
        <begin position="771"/>
        <end position="782"/>
    </location>
</feature>
<reference evidence="3" key="1">
    <citation type="journal article" date="2023" name="Mol. Phylogenet. Evol.">
        <title>Genome-scale phylogeny and comparative genomics of the fungal order Sordariales.</title>
        <authorList>
            <person name="Hensen N."/>
            <person name="Bonometti L."/>
            <person name="Westerberg I."/>
            <person name="Brannstrom I.O."/>
            <person name="Guillou S."/>
            <person name="Cros-Aarteil S."/>
            <person name="Calhoun S."/>
            <person name="Haridas S."/>
            <person name="Kuo A."/>
            <person name="Mondo S."/>
            <person name="Pangilinan J."/>
            <person name="Riley R."/>
            <person name="LaButti K."/>
            <person name="Andreopoulos B."/>
            <person name="Lipzen A."/>
            <person name="Chen C."/>
            <person name="Yan M."/>
            <person name="Daum C."/>
            <person name="Ng V."/>
            <person name="Clum A."/>
            <person name="Steindorff A."/>
            <person name="Ohm R.A."/>
            <person name="Martin F."/>
            <person name="Silar P."/>
            <person name="Natvig D.O."/>
            <person name="Lalanne C."/>
            <person name="Gautier V."/>
            <person name="Ament-Velasquez S.L."/>
            <person name="Kruys A."/>
            <person name="Hutchinson M.I."/>
            <person name="Powell A.J."/>
            <person name="Barry K."/>
            <person name="Miller A.N."/>
            <person name="Grigoriev I.V."/>
            <person name="Debuchy R."/>
            <person name="Gladieux P."/>
            <person name="Hiltunen Thoren M."/>
            <person name="Johannesson H."/>
        </authorList>
    </citation>
    <scope>NUCLEOTIDE SEQUENCE [LARGE SCALE GENOMIC DNA]</scope>
    <source>
        <strain evidence="3">CBS 340.73</strain>
    </source>
</reference>
<gene>
    <name evidence="2" type="ORF">QBC46DRAFT_376387</name>
</gene>
<feature type="compositionally biased region" description="Low complexity" evidence="1">
    <location>
        <begin position="260"/>
        <end position="271"/>
    </location>
</feature>
<proteinExistence type="predicted"/>
<feature type="compositionally biased region" description="Basic and acidic residues" evidence="1">
    <location>
        <begin position="340"/>
        <end position="364"/>
    </location>
</feature>
<feature type="region of interest" description="Disordered" evidence="1">
    <location>
        <begin position="84"/>
        <end position="191"/>
    </location>
</feature>
<feature type="compositionally biased region" description="Basic and acidic residues" evidence="1">
    <location>
        <begin position="173"/>
        <end position="185"/>
    </location>
</feature>
<feature type="compositionally biased region" description="Polar residues" evidence="1">
    <location>
        <begin position="607"/>
        <end position="643"/>
    </location>
</feature>
<sequence length="914" mass="98901">MGLLSLFSKKSNHKSKTQNTLKARAYNTTTAGALPVRGAYPVAGNGPNLLTTLAAGSHAALSQTHVPLDTTCVVSAADRAAPSPAIPRYRDESIERPGTAPTGSVPSLLWTPPAKHLRKDSLRGPPPVSFRQPKSPSVAPAARQGPPYLLGIRDSGTHHPSIPKLHSQNDSARSSDGRKGHKDLLDAQSEIAPTDFKTRVKAAGARDYSEDVADRNLGENSINLTSPQVKAFYAQTGHHASLPSLPDVVHLYQSGDPFMQQRPRQSSQDSDIGSKPVPTPIFSPIPRRSFSYVPEIPNFRPSDSRDLNLGSTDRGIIGRRQSLNTYMPVSLSNGANGFDINRHPSLRRESGDSLRRADSHRSEDLDWDLPSQMGRSGSTSPSINISRTPQRPSSSKGPSRPRGFPRDSVLLAKERSRPSTANRAADDAMSHGPTTSERSFSLLPSNHSHRGSVPSSAFAASPRKRHSLHTFQPSVSSSIASREFAPDATPLAYPRNIPRRLSEQQEEEEEEPTSHDAGPDANDFDATDLVPASLVDSAPPAIIKTTPGQNERPEAPTSHPKTKSPIIGASKKGILDEIAESIPLRTSSNRAWSISSATATASDTSSNPFQRPQSRHTANTSVDLGGSNISTLLESPSHDSLSAVTPAGAEKAKEDNFNIDDYVSSDEYSPHTPSNHRPRGELEQELLFNDNGYGLEGSLLPGISVAAPHLPADSPPEIIKKERPWCSSSTVTTSPLFYAGDDSFGRAGGRRFIIDTAADSDSDYDSKPVEGDEGDDDDDDGFESWSHNANVSPLRGGLRGTKRLSALGTGTLYDHIRQQHPYFSDQEVIVEEEKETMMDIAAAVRLRKEVKARQRAQGISGVSSSRRRTRPPGQQQRCNNDKEKMREMADVNVKVEVEGEGEDIDDDGNHADVE</sequence>
<evidence type="ECO:0000313" key="3">
    <source>
        <dbReference type="Proteomes" id="UP001303473"/>
    </source>
</evidence>
<protein>
    <submittedName>
        <fullName evidence="2">Uncharacterized protein</fullName>
    </submittedName>
</protein>
<feature type="region of interest" description="Disordered" evidence="1">
    <location>
        <begin position="333"/>
        <end position="572"/>
    </location>
</feature>